<feature type="transmembrane region" description="Helical" evidence="1">
    <location>
        <begin position="6"/>
        <end position="30"/>
    </location>
</feature>
<keyword evidence="1" id="KW-1133">Transmembrane helix</keyword>
<organism evidence="2 3">
    <name type="scientific">Hyphomicrobium denitrificans 1NES1</name>
    <dbReference type="NCBI Taxonomy" id="670307"/>
    <lineage>
        <taxon>Bacteria</taxon>
        <taxon>Pseudomonadati</taxon>
        <taxon>Pseudomonadota</taxon>
        <taxon>Alphaproteobacteria</taxon>
        <taxon>Hyphomicrobiales</taxon>
        <taxon>Hyphomicrobiaceae</taxon>
        <taxon>Hyphomicrobium</taxon>
    </lineage>
</organism>
<keyword evidence="1" id="KW-0812">Transmembrane</keyword>
<accession>N0B6Q3</accession>
<evidence type="ECO:0000313" key="2">
    <source>
        <dbReference type="EMBL" id="AGK58698.1"/>
    </source>
</evidence>
<name>N0B6Q3_9HYPH</name>
<dbReference type="RefSeq" id="WP_015598717.1">
    <property type="nucleotide sequence ID" value="NC_021172.1"/>
</dbReference>
<gene>
    <name evidence="2" type="ORF">HYPDE_35133</name>
</gene>
<sequence>MTTTKLLYAVAAIIPGGFILLACFGILHVVRVGLQERRQRQVAGFPA</sequence>
<dbReference type="EMBL" id="CP005587">
    <property type="protein sequence ID" value="AGK58698.1"/>
    <property type="molecule type" value="Genomic_DNA"/>
</dbReference>
<keyword evidence="1" id="KW-0472">Membrane</keyword>
<evidence type="ECO:0000313" key="3">
    <source>
        <dbReference type="Proteomes" id="UP000005952"/>
    </source>
</evidence>
<keyword evidence="3" id="KW-1185">Reference proteome</keyword>
<dbReference type="HOGENOM" id="CLU_214369_0_0_5"/>
<proteinExistence type="predicted"/>
<protein>
    <submittedName>
        <fullName evidence="2">Uncharacterized protein</fullName>
    </submittedName>
</protein>
<dbReference type="Proteomes" id="UP000005952">
    <property type="component" value="Chromosome"/>
</dbReference>
<dbReference type="AlphaFoldDB" id="N0B6Q3"/>
<reference evidence="2 3" key="1">
    <citation type="journal article" date="2013" name="Genome Announc.">
        <title>Genome sequences for three denitrifying bacterial strains isolated from a uranium- and nitrate-contaminated subsurface environment.</title>
        <authorList>
            <person name="Venkatramanan R."/>
            <person name="Prakash O."/>
            <person name="Woyke T."/>
            <person name="Chain P."/>
            <person name="Goodwin L.A."/>
            <person name="Watson D."/>
            <person name="Brooks S."/>
            <person name="Kostka J.E."/>
            <person name="Green S.J."/>
        </authorList>
    </citation>
    <scope>NUCLEOTIDE SEQUENCE [LARGE SCALE GENOMIC DNA]</scope>
    <source>
        <strain evidence="2 3">1NES1</strain>
    </source>
</reference>
<evidence type="ECO:0000256" key="1">
    <source>
        <dbReference type="SAM" id="Phobius"/>
    </source>
</evidence>
<dbReference type="PROSITE" id="PS51257">
    <property type="entry name" value="PROKAR_LIPOPROTEIN"/>
    <property type="match status" value="1"/>
</dbReference>
<dbReference type="KEGG" id="hdt:HYPDE_35133"/>